<evidence type="ECO:0000259" key="2">
    <source>
        <dbReference type="Pfam" id="PF22974"/>
    </source>
</evidence>
<dbReference type="InterPro" id="IPR054293">
    <property type="entry name" value="DUF7029"/>
</dbReference>
<evidence type="ECO:0000256" key="1">
    <source>
        <dbReference type="SAM" id="SignalP"/>
    </source>
</evidence>
<evidence type="ECO:0008006" key="5">
    <source>
        <dbReference type="Google" id="ProtNLM"/>
    </source>
</evidence>
<organism evidence="4">
    <name type="scientific">Aspergillus niger</name>
    <dbReference type="NCBI Taxonomy" id="5061"/>
    <lineage>
        <taxon>Eukaryota</taxon>
        <taxon>Fungi</taxon>
        <taxon>Dikarya</taxon>
        <taxon>Ascomycota</taxon>
        <taxon>Pezizomycotina</taxon>
        <taxon>Eurotiomycetes</taxon>
        <taxon>Eurotiomycetidae</taxon>
        <taxon>Eurotiales</taxon>
        <taxon>Aspergillaceae</taxon>
        <taxon>Aspergillus</taxon>
        <taxon>Aspergillus subgen. Circumdati</taxon>
    </lineage>
</organism>
<dbReference type="Pfam" id="PF22974">
    <property type="entry name" value="DUF7029"/>
    <property type="match status" value="1"/>
</dbReference>
<keyword evidence="1" id="KW-0732">Signal</keyword>
<dbReference type="InterPro" id="IPR055647">
    <property type="entry name" value="DUF7223"/>
</dbReference>
<dbReference type="KEGG" id="ang:An07g00170"/>
<dbReference type="AlphaFoldDB" id="A0AAJ8BR92"/>
<protein>
    <recommendedName>
        <fullName evidence="5">Peptidase A1 domain-containing protein</fullName>
    </recommendedName>
</protein>
<proteinExistence type="predicted"/>
<evidence type="ECO:0000259" key="3">
    <source>
        <dbReference type="Pfam" id="PF23865"/>
    </source>
</evidence>
<gene>
    <name evidence="4" type="ORF">An07g00170</name>
</gene>
<name>A0AAJ8BR92_ASPNG</name>
<dbReference type="RefSeq" id="XP_059600825.1">
    <property type="nucleotide sequence ID" value="XM_059748150.1"/>
</dbReference>
<feature type="domain" description="DUF7029" evidence="2">
    <location>
        <begin position="81"/>
        <end position="180"/>
    </location>
</feature>
<reference evidence="4" key="2">
    <citation type="submission" date="2025-08" db="UniProtKB">
        <authorList>
            <consortium name="RefSeq"/>
        </authorList>
    </citation>
    <scope>IDENTIFICATION</scope>
</reference>
<dbReference type="GeneID" id="4981294"/>
<sequence>MKFIVSALGLVSLVASTVEASMASRTLVPAHPPGHNATDPTHLVPKLTQALHYREDGKTGGTPISYSYEKDPSSFGHMVSNFNHPTVVLDHSTHISSVTCSPGEMNICFKSEDAEHQASEEWNLSQSPLILATYHSGCGGYASGSRSYWNVSSITFQSGQRCARASVTEVPLEEAAKDFDLGFGHYQTSIEKDGGITRRGTDDTMIASSSTEDITDDPEALSDFFGVKITEDYTEVPEAEPLQYNGSATIERRQVLQRRWDPVGWIKEKVTQVKEAVVEVYHAVVEPIVKKVVDFGSKIGSLIQDPLGYEWSLGASVSQTWNIGGQGTQRVPTTSGLFGQGEGLVIAASGVFPGELSCENCYAKGDVSVSGHIGWSINDGLKTGYLKAGGSWDSQLALAMKLQGQKKIEGYKKQLLSKNLVNLEIPGVISIGPEVSLSAVIDIYFQAQANVLIGARFEVSSGEAHLDLVNQKNNKLSGFNTKFTPISKFDGPEASVTLDFGLPLGLEFGIDLLNGKWKRTAGIFDQPSFQVVGKTLTSECDGIDINLLVQNYFYLSVGGLYDYAIDLRELWSKPLGCVGTSQTSTESGQSSLASRMIAIGARQSNTTLEDPEQAVNQTFGNGGSSSQPPTLVPVEVNDSFIEPVTGFSYKLVSDINQTAIMISGKEDRLYLAPYGDPDASSGAPFAVEAEASESVLIGDVFGGYFNYNPTEMKQAGVSNLRSSRLTNIPVGSKFIALAEVPAEEVGHSSGMYVGVDEDNIYALVACSVIDMGTRVYVANASTNALDQLNNNELANNVVGGNVRGCQYVYLTSGTKENDSIQFIFLYLIEPAKQYASYAGASLFEAGI</sequence>
<dbReference type="Pfam" id="PF23865">
    <property type="entry name" value="DUF7223"/>
    <property type="match status" value="1"/>
</dbReference>
<reference evidence="4" key="1">
    <citation type="submission" date="2025-02" db="EMBL/GenBank/DDBJ databases">
        <authorList>
            <consortium name="NCBI Genome Project"/>
        </authorList>
    </citation>
    <scope>NUCLEOTIDE SEQUENCE</scope>
</reference>
<feature type="signal peptide" evidence="1">
    <location>
        <begin position="1"/>
        <end position="20"/>
    </location>
</feature>
<accession>A0AAJ8BR92</accession>
<feature type="domain" description="DUF7223" evidence="3">
    <location>
        <begin position="355"/>
        <end position="486"/>
    </location>
</feature>
<evidence type="ECO:0000313" key="4">
    <source>
        <dbReference type="RefSeq" id="XP_059600825.1"/>
    </source>
</evidence>
<feature type="chain" id="PRO_5044777975" description="Peptidase A1 domain-containing protein" evidence="1">
    <location>
        <begin position="21"/>
        <end position="847"/>
    </location>
</feature>